<comment type="caution">
    <text evidence="1">The sequence shown here is derived from an EMBL/GenBank/DDBJ whole genome shotgun (WGS) entry which is preliminary data.</text>
</comment>
<gene>
    <name evidence="1" type="primary">hxsD</name>
    <name evidence="1" type="ORF">EZI54_19685</name>
</gene>
<keyword evidence="2" id="KW-1185">Reference proteome</keyword>
<organism evidence="1 2">
    <name type="scientific">Marinobacter halodurans</name>
    <dbReference type="NCBI Taxonomy" id="2528979"/>
    <lineage>
        <taxon>Bacteria</taxon>
        <taxon>Pseudomonadati</taxon>
        <taxon>Pseudomonadota</taxon>
        <taxon>Gammaproteobacteria</taxon>
        <taxon>Pseudomonadales</taxon>
        <taxon>Marinobacteraceae</taxon>
        <taxon>Marinobacter</taxon>
    </lineage>
</organism>
<dbReference type="EMBL" id="SJDL01000040">
    <property type="protein sequence ID" value="TBW49536.1"/>
    <property type="molecule type" value="Genomic_DNA"/>
</dbReference>
<dbReference type="InterPro" id="IPR023974">
    <property type="entry name" value="HxsD"/>
</dbReference>
<sequence length="90" mass="10809">MRYLDKERYSEWVVRQALYWLTPTTRWRLDETENQWAVALDDDSYSAQAELDRLLNDFLLRERIGRRTETTRSAIADAVIRSIQQRLSES</sequence>
<evidence type="ECO:0000313" key="2">
    <source>
        <dbReference type="Proteomes" id="UP000313645"/>
    </source>
</evidence>
<dbReference type="RefSeq" id="WP_131483587.1">
    <property type="nucleotide sequence ID" value="NZ_SJDL01000040.1"/>
</dbReference>
<dbReference type="NCBIfam" id="TIGR03976">
    <property type="entry name" value="chp_LLNDYxLRE"/>
    <property type="match status" value="1"/>
</dbReference>
<dbReference type="Proteomes" id="UP000313645">
    <property type="component" value="Unassembled WGS sequence"/>
</dbReference>
<protein>
    <submittedName>
        <fullName evidence="1">His-Xaa-Ser system protein HxsD</fullName>
    </submittedName>
</protein>
<proteinExistence type="predicted"/>
<reference evidence="1 2" key="1">
    <citation type="submission" date="2019-02" db="EMBL/GenBank/DDBJ databases">
        <title>Marinobacter halodurans sp. nov., a marine bacterium isolated from sea tidal flat.</title>
        <authorList>
            <person name="Yoo Y."/>
            <person name="Lee D.W."/>
            <person name="Kim B.S."/>
            <person name="Kim J.-J."/>
        </authorList>
    </citation>
    <scope>NUCLEOTIDE SEQUENCE [LARGE SCALE GENOMIC DNA]</scope>
    <source>
        <strain evidence="1 2">YJ-S3-2</strain>
    </source>
</reference>
<evidence type="ECO:0000313" key="1">
    <source>
        <dbReference type="EMBL" id="TBW49536.1"/>
    </source>
</evidence>
<name>A0ABY1ZFW1_9GAMM</name>
<accession>A0ABY1ZFW1</accession>